<sequence length="1023" mass="111657">MTISLDRVFSALGRFSGNALREPATLPGPAVDDGVSRLFPYPLGRAILARLYAFVAMLLGVTVGIGWIMAADPLVRLIPDTALMNANVSALMALSGLSLCLGCGRIAVAIRKVAGAVLLIWATLLFLQNFCSVDFVRGWPLVHGHGLGSGSAPGQVAPTSCVAFFLIGYVLQRIDALYGAAHAARLRLAIGMLFAVCAVGFAGYFLDLNLLYSWYRVSRMALATAIGVTLLTVSLTYSYQVRDWSDRRDASREGSRIVSTGIVLMLIIGTSAGLTGFVMFLHYQKTSVSGQLQSVATSRAQMVEATIGDALSHGRYVVGRAALMAQVRDLAARANDRAAQSRMQQSLAALLAEGFTSASVMDRAGRILAQAGAAATRPYTDIPVKSELPSRLLWSNGFLIETDAPVYDRSQHQVATLVMQRRFSALSSFFMDLSATGASADTALCGRAASGRTTCFPASPLRQEQEYLALNRHGRIAVEEAIDGMTAVRMVRDYRDEQVLAAITPVDDSGLGMIIKVDAAEVFAPIRALLERTAMTLAGLLLIGAYVLRKLIRPLVRRIIDSERRAREANALALEREMRSRTVVDHVFDGIISMDANGVLLSCNPAACSMFGYTQEQLIGQHFSLLLPKRHRNAARAFFAAYQDPDFPSSIKTHKIKLRGARQGGSEFHFEFGTNEVMLSGHRGYVGILHDVTESYEARRALAKSENMLRTVTNNLPALVRYVDRREIVRFANGTHEEWFEKPISEIVGYTLRDLLGASYEHAHPFAQQALAGQNVQFEERFLHVHDSAARHTMTTYIPDFDFSGNVAGFYVLASDITERKAHEEALRHLAYHDTLTDLPNRRLFHDRLDQAMARSQRRHTMMALCYLDIDHFKSINDTLGHDNGDVLLKEFANRLSAAVRATDTVARLGGDEFTVIMEDLALAADAEHVAVKILDAVGRPVTLGQACLKVTTSIGIALYNGEDVSRNTVIKVSDEALYCSKQRGRDTHTLVAVAPQAEHNRQLALLEVDGKPAAGPSPSAAG</sequence>
<dbReference type="InterPro" id="IPR043128">
    <property type="entry name" value="Rev_trsase/Diguanyl_cyclase"/>
</dbReference>
<evidence type="ECO:0000259" key="2">
    <source>
        <dbReference type="PROSITE" id="PS50112"/>
    </source>
</evidence>
<dbReference type="CDD" id="cd00130">
    <property type="entry name" value="PAS"/>
    <property type="match status" value="1"/>
</dbReference>
<evidence type="ECO:0000313" key="5">
    <source>
        <dbReference type="EMBL" id="MBK4735943.1"/>
    </source>
</evidence>
<dbReference type="Pfam" id="PF08448">
    <property type="entry name" value="PAS_4"/>
    <property type="match status" value="1"/>
</dbReference>
<accession>A0A934W7S2</accession>
<feature type="transmembrane region" description="Helical" evidence="1">
    <location>
        <begin position="156"/>
        <end position="174"/>
    </location>
</feature>
<dbReference type="InterPro" id="IPR029787">
    <property type="entry name" value="Nucleotide_cyclase"/>
</dbReference>
<dbReference type="NCBIfam" id="TIGR00229">
    <property type="entry name" value="sensory_box"/>
    <property type="match status" value="1"/>
</dbReference>
<feature type="transmembrane region" description="Helical" evidence="1">
    <location>
        <begin position="82"/>
        <end position="101"/>
    </location>
</feature>
<dbReference type="Proteomes" id="UP000622890">
    <property type="component" value="Unassembled WGS sequence"/>
</dbReference>
<dbReference type="AlphaFoldDB" id="A0A934W7S2"/>
<dbReference type="InterPro" id="IPR000014">
    <property type="entry name" value="PAS"/>
</dbReference>
<dbReference type="GO" id="GO:0003824">
    <property type="term" value="F:catalytic activity"/>
    <property type="evidence" value="ECO:0007669"/>
    <property type="project" value="UniProtKB-ARBA"/>
</dbReference>
<dbReference type="EMBL" id="JAEPBG010000006">
    <property type="protein sequence ID" value="MBK4735943.1"/>
    <property type="molecule type" value="Genomic_DNA"/>
</dbReference>
<evidence type="ECO:0000256" key="1">
    <source>
        <dbReference type="SAM" id="Phobius"/>
    </source>
</evidence>
<dbReference type="PANTHER" id="PTHR46663">
    <property type="entry name" value="DIGUANYLATE CYCLASE DGCT-RELATED"/>
    <property type="match status" value="1"/>
</dbReference>
<dbReference type="PROSITE" id="PS50887">
    <property type="entry name" value="GGDEF"/>
    <property type="match status" value="1"/>
</dbReference>
<dbReference type="PROSITE" id="PS50112">
    <property type="entry name" value="PAS"/>
    <property type="match status" value="1"/>
</dbReference>
<organism evidence="5 6">
    <name type="scientific">Noviherbaspirillum pedocola</name>
    <dbReference type="NCBI Taxonomy" id="2801341"/>
    <lineage>
        <taxon>Bacteria</taxon>
        <taxon>Pseudomonadati</taxon>
        <taxon>Pseudomonadota</taxon>
        <taxon>Betaproteobacteria</taxon>
        <taxon>Burkholderiales</taxon>
        <taxon>Oxalobacteraceae</taxon>
        <taxon>Noviherbaspirillum</taxon>
    </lineage>
</organism>
<protein>
    <submittedName>
        <fullName evidence="5">Diguanylate cyclase</fullName>
    </submittedName>
</protein>
<proteinExistence type="predicted"/>
<gene>
    <name evidence="5" type="ORF">JJB74_15085</name>
</gene>
<dbReference type="GO" id="GO:0006355">
    <property type="term" value="P:regulation of DNA-templated transcription"/>
    <property type="evidence" value="ECO:0007669"/>
    <property type="project" value="InterPro"/>
</dbReference>
<dbReference type="SUPFAM" id="SSF55785">
    <property type="entry name" value="PYP-like sensor domain (PAS domain)"/>
    <property type="match status" value="2"/>
</dbReference>
<dbReference type="Gene3D" id="3.30.70.270">
    <property type="match status" value="1"/>
</dbReference>
<dbReference type="CDD" id="cd01949">
    <property type="entry name" value="GGDEF"/>
    <property type="match status" value="1"/>
</dbReference>
<name>A0A934W7S2_9BURK</name>
<feature type="transmembrane region" description="Helical" evidence="1">
    <location>
        <begin position="218"/>
        <end position="237"/>
    </location>
</feature>
<feature type="transmembrane region" description="Helical" evidence="1">
    <location>
        <begin position="113"/>
        <end position="136"/>
    </location>
</feature>
<feature type="transmembrane region" description="Helical" evidence="1">
    <location>
        <begin position="186"/>
        <end position="206"/>
    </location>
</feature>
<dbReference type="SMART" id="SM00267">
    <property type="entry name" value="GGDEF"/>
    <property type="match status" value="1"/>
</dbReference>
<evidence type="ECO:0000259" key="3">
    <source>
        <dbReference type="PROSITE" id="PS50113"/>
    </source>
</evidence>
<keyword evidence="6" id="KW-1185">Reference proteome</keyword>
<dbReference type="RefSeq" id="WP_200592868.1">
    <property type="nucleotide sequence ID" value="NZ_JAEPBG010000006.1"/>
</dbReference>
<dbReference type="Pfam" id="PF00989">
    <property type="entry name" value="PAS"/>
    <property type="match status" value="1"/>
</dbReference>
<comment type="caution">
    <text evidence="5">The sequence shown here is derived from an EMBL/GenBank/DDBJ whole genome shotgun (WGS) entry which is preliminary data.</text>
</comment>
<dbReference type="InterPro" id="IPR000160">
    <property type="entry name" value="GGDEF_dom"/>
</dbReference>
<dbReference type="InterPro" id="IPR000700">
    <property type="entry name" value="PAS-assoc_C"/>
</dbReference>
<dbReference type="SUPFAM" id="SSF55073">
    <property type="entry name" value="Nucleotide cyclase"/>
    <property type="match status" value="1"/>
</dbReference>
<evidence type="ECO:0000259" key="4">
    <source>
        <dbReference type="PROSITE" id="PS50887"/>
    </source>
</evidence>
<dbReference type="InterPro" id="IPR052163">
    <property type="entry name" value="DGC-Regulatory_Protein"/>
</dbReference>
<dbReference type="SMART" id="SM00091">
    <property type="entry name" value="PAS"/>
    <property type="match status" value="2"/>
</dbReference>
<keyword evidence="1" id="KW-1133">Transmembrane helix</keyword>
<dbReference type="FunFam" id="3.30.70.270:FF:000001">
    <property type="entry name" value="Diguanylate cyclase domain protein"/>
    <property type="match status" value="1"/>
</dbReference>
<feature type="domain" description="PAC" evidence="3">
    <location>
        <begin position="776"/>
        <end position="829"/>
    </location>
</feature>
<dbReference type="InterPro" id="IPR035965">
    <property type="entry name" value="PAS-like_dom_sf"/>
</dbReference>
<feature type="domain" description="PAS" evidence="2">
    <location>
        <begin position="576"/>
        <end position="645"/>
    </location>
</feature>
<dbReference type="InterPro" id="IPR013656">
    <property type="entry name" value="PAS_4"/>
</dbReference>
<dbReference type="Gene3D" id="3.30.450.20">
    <property type="entry name" value="PAS domain"/>
    <property type="match status" value="2"/>
</dbReference>
<reference evidence="5" key="1">
    <citation type="submission" date="2021-01" db="EMBL/GenBank/DDBJ databases">
        <title>Genome sequence of strain Noviherbaspirillum sp. DKR-6.</title>
        <authorList>
            <person name="Chaudhary D.K."/>
        </authorList>
    </citation>
    <scope>NUCLEOTIDE SEQUENCE</scope>
    <source>
        <strain evidence="5">DKR-6</strain>
    </source>
</reference>
<feature type="transmembrane region" description="Helical" evidence="1">
    <location>
        <begin position="47"/>
        <end position="70"/>
    </location>
</feature>
<keyword evidence="1" id="KW-0812">Transmembrane</keyword>
<dbReference type="PANTHER" id="PTHR46663:SF2">
    <property type="entry name" value="GGDEF DOMAIN-CONTAINING PROTEIN"/>
    <property type="match status" value="1"/>
</dbReference>
<evidence type="ECO:0000313" key="6">
    <source>
        <dbReference type="Proteomes" id="UP000622890"/>
    </source>
</evidence>
<feature type="domain" description="GGDEF" evidence="4">
    <location>
        <begin position="861"/>
        <end position="994"/>
    </location>
</feature>
<dbReference type="Pfam" id="PF00990">
    <property type="entry name" value="GGDEF"/>
    <property type="match status" value="1"/>
</dbReference>
<dbReference type="InterPro" id="IPR013767">
    <property type="entry name" value="PAS_fold"/>
</dbReference>
<dbReference type="NCBIfam" id="TIGR00254">
    <property type="entry name" value="GGDEF"/>
    <property type="match status" value="1"/>
</dbReference>
<dbReference type="PROSITE" id="PS50113">
    <property type="entry name" value="PAC"/>
    <property type="match status" value="1"/>
</dbReference>
<feature type="transmembrane region" description="Helical" evidence="1">
    <location>
        <begin position="257"/>
        <end position="283"/>
    </location>
</feature>
<keyword evidence="1" id="KW-0472">Membrane</keyword>